<evidence type="ECO:0000256" key="1">
    <source>
        <dbReference type="SAM" id="MobiDB-lite"/>
    </source>
</evidence>
<protein>
    <submittedName>
        <fullName evidence="2">Uncharacterized protein</fullName>
    </submittedName>
</protein>
<feature type="compositionally biased region" description="Pro residues" evidence="1">
    <location>
        <begin position="1"/>
        <end position="10"/>
    </location>
</feature>
<evidence type="ECO:0000313" key="3">
    <source>
        <dbReference type="Proteomes" id="UP001066276"/>
    </source>
</evidence>
<accession>A0AAV7N4R3</accession>
<dbReference type="Proteomes" id="UP001066276">
    <property type="component" value="Chromosome 9"/>
</dbReference>
<gene>
    <name evidence="2" type="ORF">NDU88_007670</name>
</gene>
<evidence type="ECO:0000313" key="2">
    <source>
        <dbReference type="EMBL" id="KAJ1110317.1"/>
    </source>
</evidence>
<feature type="region of interest" description="Disordered" evidence="1">
    <location>
        <begin position="1"/>
        <end position="24"/>
    </location>
</feature>
<name>A0AAV7N4R3_PLEWA</name>
<organism evidence="2 3">
    <name type="scientific">Pleurodeles waltl</name>
    <name type="common">Iberian ribbed newt</name>
    <dbReference type="NCBI Taxonomy" id="8319"/>
    <lineage>
        <taxon>Eukaryota</taxon>
        <taxon>Metazoa</taxon>
        <taxon>Chordata</taxon>
        <taxon>Craniata</taxon>
        <taxon>Vertebrata</taxon>
        <taxon>Euteleostomi</taxon>
        <taxon>Amphibia</taxon>
        <taxon>Batrachia</taxon>
        <taxon>Caudata</taxon>
        <taxon>Salamandroidea</taxon>
        <taxon>Salamandridae</taxon>
        <taxon>Pleurodelinae</taxon>
        <taxon>Pleurodeles</taxon>
    </lineage>
</organism>
<comment type="caution">
    <text evidence="2">The sequence shown here is derived from an EMBL/GenBank/DDBJ whole genome shotgun (WGS) entry which is preliminary data.</text>
</comment>
<dbReference type="AlphaFoldDB" id="A0AAV7N4R3"/>
<sequence length="160" mass="17828">MSPHLPPIWPSDPRQHSGHSRGWGPRAGRQILLLSKPVHWATRRGCGVAQTASMPPTSGILLHTSLGGRQSGAFVFAHSSKRIADWHRSSQELGLLAASMQQHVQLSSREKCFNPTWRNIVNRVTESRVGFGGIERQPACRLPSWDMHAWRSTQKLPLCS</sequence>
<dbReference type="EMBL" id="JANPWB010000013">
    <property type="protein sequence ID" value="KAJ1110317.1"/>
    <property type="molecule type" value="Genomic_DNA"/>
</dbReference>
<keyword evidence="3" id="KW-1185">Reference proteome</keyword>
<proteinExistence type="predicted"/>
<reference evidence="2" key="1">
    <citation type="journal article" date="2022" name="bioRxiv">
        <title>Sequencing and chromosome-scale assembly of the giantPleurodeles waltlgenome.</title>
        <authorList>
            <person name="Brown T."/>
            <person name="Elewa A."/>
            <person name="Iarovenko S."/>
            <person name="Subramanian E."/>
            <person name="Araus A.J."/>
            <person name="Petzold A."/>
            <person name="Susuki M."/>
            <person name="Suzuki K.-i.T."/>
            <person name="Hayashi T."/>
            <person name="Toyoda A."/>
            <person name="Oliveira C."/>
            <person name="Osipova E."/>
            <person name="Leigh N.D."/>
            <person name="Simon A."/>
            <person name="Yun M.H."/>
        </authorList>
    </citation>
    <scope>NUCLEOTIDE SEQUENCE</scope>
    <source>
        <strain evidence="2">20211129_DDA</strain>
        <tissue evidence="2">Liver</tissue>
    </source>
</reference>